<feature type="compositionally biased region" description="Low complexity" evidence="1">
    <location>
        <begin position="166"/>
        <end position="178"/>
    </location>
</feature>
<protein>
    <submittedName>
        <fullName evidence="2">Uncharacterized protein</fullName>
    </submittedName>
</protein>
<evidence type="ECO:0000313" key="2">
    <source>
        <dbReference type="EMBL" id="KAK7750535.1"/>
    </source>
</evidence>
<feature type="compositionally biased region" description="Basic and acidic residues" evidence="1">
    <location>
        <begin position="244"/>
        <end position="255"/>
    </location>
</feature>
<feature type="compositionally biased region" description="Basic and acidic residues" evidence="1">
    <location>
        <begin position="32"/>
        <end position="47"/>
    </location>
</feature>
<dbReference type="EMBL" id="JAKJXP020000062">
    <property type="protein sequence ID" value="KAK7750535.1"/>
    <property type="molecule type" value="Genomic_DNA"/>
</dbReference>
<dbReference type="AlphaFoldDB" id="A0AAN9UQQ3"/>
<feature type="region of interest" description="Disordered" evidence="1">
    <location>
        <begin position="823"/>
        <end position="997"/>
    </location>
</feature>
<proteinExistence type="predicted"/>
<feature type="compositionally biased region" description="Polar residues" evidence="1">
    <location>
        <begin position="825"/>
        <end position="835"/>
    </location>
</feature>
<keyword evidence="3" id="KW-1185">Reference proteome</keyword>
<feature type="region of interest" description="Disordered" evidence="1">
    <location>
        <begin position="1"/>
        <end position="69"/>
    </location>
</feature>
<organism evidence="2 3">
    <name type="scientific">Diatrype stigma</name>
    <dbReference type="NCBI Taxonomy" id="117547"/>
    <lineage>
        <taxon>Eukaryota</taxon>
        <taxon>Fungi</taxon>
        <taxon>Dikarya</taxon>
        <taxon>Ascomycota</taxon>
        <taxon>Pezizomycotina</taxon>
        <taxon>Sordariomycetes</taxon>
        <taxon>Xylariomycetidae</taxon>
        <taxon>Xylariales</taxon>
        <taxon>Diatrypaceae</taxon>
        <taxon>Diatrype</taxon>
    </lineage>
</organism>
<accession>A0AAN9UQQ3</accession>
<evidence type="ECO:0000313" key="3">
    <source>
        <dbReference type="Proteomes" id="UP001320420"/>
    </source>
</evidence>
<feature type="region of interest" description="Disordered" evidence="1">
    <location>
        <begin position="765"/>
        <end position="789"/>
    </location>
</feature>
<feature type="compositionally biased region" description="Pro residues" evidence="1">
    <location>
        <begin position="220"/>
        <end position="230"/>
    </location>
</feature>
<feature type="compositionally biased region" description="Basic and acidic residues" evidence="1">
    <location>
        <begin position="443"/>
        <end position="455"/>
    </location>
</feature>
<evidence type="ECO:0000256" key="1">
    <source>
        <dbReference type="SAM" id="MobiDB-lite"/>
    </source>
</evidence>
<gene>
    <name evidence="2" type="ORF">SLS62_007511</name>
</gene>
<feature type="region of interest" description="Disordered" evidence="1">
    <location>
        <begin position="440"/>
        <end position="466"/>
    </location>
</feature>
<feature type="compositionally biased region" description="Low complexity" evidence="1">
    <location>
        <begin position="771"/>
        <end position="783"/>
    </location>
</feature>
<feature type="region of interest" description="Disordered" evidence="1">
    <location>
        <begin position="101"/>
        <end position="260"/>
    </location>
</feature>
<dbReference type="Proteomes" id="UP001320420">
    <property type="component" value="Unassembled WGS sequence"/>
</dbReference>
<reference evidence="2 3" key="1">
    <citation type="submission" date="2024-02" db="EMBL/GenBank/DDBJ databases">
        <title>De novo assembly and annotation of 12 fungi associated with fruit tree decline syndrome in Ontario, Canada.</title>
        <authorList>
            <person name="Sulman M."/>
            <person name="Ellouze W."/>
            <person name="Ilyukhin E."/>
        </authorList>
    </citation>
    <scope>NUCLEOTIDE SEQUENCE [LARGE SCALE GENOMIC DNA]</scope>
    <source>
        <strain evidence="2 3">M11/M66-122</strain>
    </source>
</reference>
<comment type="caution">
    <text evidence="2">The sequence shown here is derived from an EMBL/GenBank/DDBJ whole genome shotgun (WGS) entry which is preliminary data.</text>
</comment>
<sequence length="997" mass="109602">MSDAKDRSTGKPLPVREAYAQDAMMDDLGLGRVEELATDEQRRDRHPPPRPQPSTTQRSHTPRSTQVAAAAQSFNDAIKDGLFHDDDYQAVQNLDTIADGNLHRENRARGHNGQSSSKAGFRPDELPRSVRRPVPTYDPEFPTYHGRPKGPKRLGQNSGPRASASGGNVPNKNNNKPGTRVSSLGGIVPDGVPVKLWEPTKKVAAPKRTEFKRANDMPGSGPPTTRPPVQPQAGRASGSGARQHPQDDGAPDRPNHNRLYNHLMKGQPFKEATKSPDAFQSDTAPVLQPKHIATVTNGHRKDQKVKTVAPAKGIQRATPLQVGPSTTALEAREVFFQHSVRVRKVVDNKMVFIPGKTSIYGVAEQSVAVWELIMDQEEVIREDIRKLTGCFRTLTTSTIRCRDGPKGPIEAYDLVFETSEGAEELIKVINDQTKFWAQSPLPKSEHSKVQPEERLQNQPQKPQEKPPAYIEEHYIEEQGSVTSEDLMCFEESSSPQPLTDTLIDLSDVPETTATTKPSVMTNSYLDALRDIVMLPHAPEGEAPRETSKETPTFLGSSDAVGSGFELIIQPTNEEAATGVEAEIKGLSGTEFAALGLPGDARFPSSPHGDNPSKQQRVHDEEIETAFFNMEATGFDHLSKHISQDALKFLYGLSKEAYDDMIQMVTSSMQCSDESTDSLLEQARRISCPAFLIIWTHLGRYDEYKRLTSDDQKLVQSVVYAAVLHGHGRIVRSPRSMKTLRGLQQPCPDEIQELNALVRSGNDLQDRQNYAPSRSSQGSPNPSSLKRDGFHMGWQNFASRSSSQGPPNSLALTQDNIHTDQPLESEVTTQAKSSKVAQAHDPARQVDDPTSNKNIKAPEEDQVKATSGWNNVGTDENKAKPASGWDDFFADDDGTIEPKTYSTSRPTGSREIVTNDRSEPPRTLSNSQWATPSRQQDSPSTSFGLDRTFSSRSDATPESNQAPKSSSHIRTNTETTNKSDMSALANQMGSTQSHCSQA</sequence>
<feature type="compositionally biased region" description="Polar residues" evidence="1">
    <location>
        <begin position="922"/>
        <end position="997"/>
    </location>
</feature>
<feature type="compositionally biased region" description="Polar residues" evidence="1">
    <location>
        <begin position="863"/>
        <end position="873"/>
    </location>
</feature>
<name>A0AAN9UQQ3_9PEZI</name>